<name>A0AAE1JGL7_9FABA</name>
<organism evidence="1 2">
    <name type="scientific">Acacia crassicarpa</name>
    <name type="common">northern wattle</name>
    <dbReference type="NCBI Taxonomy" id="499986"/>
    <lineage>
        <taxon>Eukaryota</taxon>
        <taxon>Viridiplantae</taxon>
        <taxon>Streptophyta</taxon>
        <taxon>Embryophyta</taxon>
        <taxon>Tracheophyta</taxon>
        <taxon>Spermatophyta</taxon>
        <taxon>Magnoliopsida</taxon>
        <taxon>eudicotyledons</taxon>
        <taxon>Gunneridae</taxon>
        <taxon>Pentapetalae</taxon>
        <taxon>rosids</taxon>
        <taxon>fabids</taxon>
        <taxon>Fabales</taxon>
        <taxon>Fabaceae</taxon>
        <taxon>Caesalpinioideae</taxon>
        <taxon>mimosoid clade</taxon>
        <taxon>Acacieae</taxon>
        <taxon>Acacia</taxon>
    </lineage>
</organism>
<protein>
    <submittedName>
        <fullName evidence="1">Uncharacterized protein</fullName>
    </submittedName>
</protein>
<evidence type="ECO:0000313" key="2">
    <source>
        <dbReference type="Proteomes" id="UP001293593"/>
    </source>
</evidence>
<reference evidence="1" key="1">
    <citation type="submission" date="2023-10" db="EMBL/GenBank/DDBJ databases">
        <title>Chromosome-level genome of the transformable northern wattle, Acacia crassicarpa.</title>
        <authorList>
            <person name="Massaro I."/>
            <person name="Sinha N.R."/>
            <person name="Poethig S."/>
            <person name="Leichty A.R."/>
        </authorList>
    </citation>
    <scope>NUCLEOTIDE SEQUENCE</scope>
    <source>
        <strain evidence="1">Acra3RX</strain>
        <tissue evidence="1">Leaf</tissue>
    </source>
</reference>
<proteinExistence type="predicted"/>
<accession>A0AAE1JGL7</accession>
<evidence type="ECO:0000313" key="1">
    <source>
        <dbReference type="EMBL" id="KAK4268003.1"/>
    </source>
</evidence>
<dbReference type="Proteomes" id="UP001293593">
    <property type="component" value="Unassembled WGS sequence"/>
</dbReference>
<dbReference type="EMBL" id="JAWXYG010000007">
    <property type="protein sequence ID" value="KAK4268003.1"/>
    <property type="molecule type" value="Genomic_DNA"/>
</dbReference>
<sequence length="28" mass="3168">MRHATTTSKDSGSNESPREAILQFWGFI</sequence>
<dbReference type="AlphaFoldDB" id="A0AAE1JGL7"/>
<keyword evidence="2" id="KW-1185">Reference proteome</keyword>
<comment type="caution">
    <text evidence="1">The sequence shown here is derived from an EMBL/GenBank/DDBJ whole genome shotgun (WGS) entry which is preliminary data.</text>
</comment>
<gene>
    <name evidence="1" type="ORF">QN277_024712</name>
</gene>